<proteinExistence type="predicted"/>
<dbReference type="PROSITE" id="PS50887">
    <property type="entry name" value="GGDEF"/>
    <property type="match status" value="1"/>
</dbReference>
<reference evidence="4" key="1">
    <citation type="submission" date="2021-02" db="EMBL/GenBank/DDBJ databases">
        <title>Skermanella TT6 skin isolate.</title>
        <authorList>
            <person name="Lee K."/>
            <person name="Ganzorig M."/>
        </authorList>
    </citation>
    <scope>NUCLEOTIDE SEQUENCE</scope>
    <source>
        <strain evidence="4">TT6</strain>
    </source>
</reference>
<dbReference type="Pfam" id="PF00990">
    <property type="entry name" value="GGDEF"/>
    <property type="match status" value="1"/>
</dbReference>
<name>A0ABX7B0P7_9PROT</name>
<dbReference type="RefSeq" id="WP_201072082.1">
    <property type="nucleotide sequence ID" value="NZ_CP067420.1"/>
</dbReference>
<dbReference type="Gene3D" id="3.30.70.270">
    <property type="match status" value="1"/>
</dbReference>
<organism evidence="4 5">
    <name type="scientific">Skermanella cutis</name>
    <dbReference type="NCBI Taxonomy" id="2775420"/>
    <lineage>
        <taxon>Bacteria</taxon>
        <taxon>Pseudomonadati</taxon>
        <taxon>Pseudomonadota</taxon>
        <taxon>Alphaproteobacteria</taxon>
        <taxon>Rhodospirillales</taxon>
        <taxon>Azospirillaceae</taxon>
        <taxon>Skermanella</taxon>
    </lineage>
</organism>
<dbReference type="InterPro" id="IPR050469">
    <property type="entry name" value="Diguanylate_Cyclase"/>
</dbReference>
<keyword evidence="5" id="KW-1185">Reference proteome</keyword>
<dbReference type="CDD" id="cd01949">
    <property type="entry name" value="GGDEF"/>
    <property type="match status" value="1"/>
</dbReference>
<dbReference type="EMBL" id="CP067420">
    <property type="protein sequence ID" value="QQP87912.1"/>
    <property type="molecule type" value="Genomic_DNA"/>
</dbReference>
<feature type="coiled-coil region" evidence="2">
    <location>
        <begin position="142"/>
        <end position="169"/>
    </location>
</feature>
<accession>A0ABX7B0P7</accession>
<dbReference type="SUPFAM" id="SSF55073">
    <property type="entry name" value="Nucleotide cyclase"/>
    <property type="match status" value="1"/>
</dbReference>
<dbReference type="Proteomes" id="UP000595197">
    <property type="component" value="Chromosome"/>
</dbReference>
<sequence>MEQATNWADRAMARMAAESLPPTPQHFAIWYSYYSGDLPDLNRALDKLAEAGHGVTAERLAELHDRFFSLDHEKQAVREAGARIQGALSHLLELLRASGAGSDRYGRALQQFGEDMEVRGLEQLSALVDAIAAETRLMAEHNRELHSQLQSSSSQMDELRRNLDVVRQEAITDSLTGLFNRRLFDASLAEAVARAAQTGRPLSLLMTDIDHFKQFNDAHGHTIGDHVLALVARTVKESIRATDTAVRYGGEEFAVILPDSRMADAARLGEQIRKSVASKKLVNRSRNVTLGTITLSVGVAQLARDETPADLIKRADAALYDAKQSGRNRVVAIGSRDRDTGQGG</sequence>
<dbReference type="InterPro" id="IPR043128">
    <property type="entry name" value="Rev_trsase/Diguanyl_cyclase"/>
</dbReference>
<dbReference type="NCBIfam" id="TIGR00254">
    <property type="entry name" value="GGDEF"/>
    <property type="match status" value="1"/>
</dbReference>
<dbReference type="PANTHER" id="PTHR45138:SF2">
    <property type="entry name" value="DIGUANYLATE CYCLASE VDCA"/>
    <property type="match status" value="1"/>
</dbReference>
<dbReference type="InterPro" id="IPR029787">
    <property type="entry name" value="Nucleotide_cyclase"/>
</dbReference>
<protein>
    <recommendedName>
        <fullName evidence="1">diguanylate cyclase</fullName>
        <ecNumber evidence="1">2.7.7.65</ecNumber>
    </recommendedName>
</protein>
<gene>
    <name evidence="4" type="ORF">IGS68_17765</name>
</gene>
<dbReference type="EC" id="2.7.7.65" evidence="1"/>
<feature type="domain" description="GGDEF" evidence="3">
    <location>
        <begin position="200"/>
        <end position="335"/>
    </location>
</feature>
<dbReference type="SMART" id="SM00267">
    <property type="entry name" value="GGDEF"/>
    <property type="match status" value="1"/>
</dbReference>
<evidence type="ECO:0000259" key="3">
    <source>
        <dbReference type="PROSITE" id="PS50887"/>
    </source>
</evidence>
<evidence type="ECO:0000313" key="5">
    <source>
        <dbReference type="Proteomes" id="UP000595197"/>
    </source>
</evidence>
<keyword evidence="2" id="KW-0175">Coiled coil</keyword>
<evidence type="ECO:0000256" key="1">
    <source>
        <dbReference type="ARBA" id="ARBA00012528"/>
    </source>
</evidence>
<evidence type="ECO:0000256" key="2">
    <source>
        <dbReference type="SAM" id="Coils"/>
    </source>
</evidence>
<dbReference type="InterPro" id="IPR000160">
    <property type="entry name" value="GGDEF_dom"/>
</dbReference>
<dbReference type="PANTHER" id="PTHR45138">
    <property type="entry name" value="REGULATORY COMPONENTS OF SENSORY TRANSDUCTION SYSTEM"/>
    <property type="match status" value="1"/>
</dbReference>
<evidence type="ECO:0000313" key="4">
    <source>
        <dbReference type="EMBL" id="QQP87912.1"/>
    </source>
</evidence>